<dbReference type="InterPro" id="IPR003034">
    <property type="entry name" value="SAP_dom"/>
</dbReference>
<evidence type="ECO:0000313" key="5">
    <source>
        <dbReference type="Proteomes" id="UP000009131"/>
    </source>
</evidence>
<feature type="compositionally biased region" description="Basic and acidic residues" evidence="2">
    <location>
        <begin position="814"/>
        <end position="824"/>
    </location>
</feature>
<comment type="caution">
    <text evidence="4">The sequence shown here is derived from an EMBL/GenBank/DDBJ whole genome shotgun (WGS) entry which is preliminary data.</text>
</comment>
<organism evidence="4 5">
    <name type="scientific">Mixia osmundae (strain CBS 9802 / IAM 14324 / JCM 22182 / KY 12970)</name>
    <dbReference type="NCBI Taxonomy" id="764103"/>
    <lineage>
        <taxon>Eukaryota</taxon>
        <taxon>Fungi</taxon>
        <taxon>Dikarya</taxon>
        <taxon>Basidiomycota</taxon>
        <taxon>Pucciniomycotina</taxon>
        <taxon>Mixiomycetes</taxon>
        <taxon>Mixiales</taxon>
        <taxon>Mixiaceae</taxon>
        <taxon>Mixia</taxon>
    </lineage>
</organism>
<dbReference type="Gene3D" id="1.10.720.30">
    <property type="entry name" value="SAP domain"/>
    <property type="match status" value="2"/>
</dbReference>
<protein>
    <recommendedName>
        <fullName evidence="3">SAP domain-containing protein</fullName>
    </recommendedName>
</protein>
<evidence type="ECO:0000259" key="3">
    <source>
        <dbReference type="PROSITE" id="PS50800"/>
    </source>
</evidence>
<name>G7DWZ2_MIXOS</name>
<evidence type="ECO:0000256" key="2">
    <source>
        <dbReference type="SAM" id="MobiDB-lite"/>
    </source>
</evidence>
<feature type="region of interest" description="Disordered" evidence="2">
    <location>
        <begin position="792"/>
        <end position="842"/>
    </location>
</feature>
<reference evidence="4 5" key="1">
    <citation type="journal article" date="2011" name="J. Gen. Appl. Microbiol.">
        <title>Draft genome sequencing of the enigmatic basidiomycete Mixia osmundae.</title>
        <authorList>
            <person name="Nishida H."/>
            <person name="Nagatsuka Y."/>
            <person name="Sugiyama J."/>
        </authorList>
    </citation>
    <scope>NUCLEOTIDE SEQUENCE [LARGE SCALE GENOMIC DNA]</scope>
    <source>
        <strain evidence="5">CBS 9802 / IAM 14324 / JCM 22182 / KY 12970</strain>
    </source>
</reference>
<keyword evidence="1" id="KW-0175">Coiled coil</keyword>
<dbReference type="RefSeq" id="XP_014566669.1">
    <property type="nucleotide sequence ID" value="XM_014711183.1"/>
</dbReference>
<dbReference type="HOGENOM" id="CLU_338036_0_0_1"/>
<keyword evidence="5" id="KW-1185">Reference proteome</keyword>
<dbReference type="InParanoid" id="G7DWZ2"/>
<dbReference type="InterPro" id="IPR036361">
    <property type="entry name" value="SAP_dom_sf"/>
</dbReference>
<dbReference type="PROSITE" id="PS50800">
    <property type="entry name" value="SAP"/>
    <property type="match status" value="2"/>
</dbReference>
<sequence>MIQASANDELDTRNSIELSEIAGLSATKTKKALKDRDLDTEGTPAELTARLTAAIASRKLDATPIAMDVDEDFDATQGGTTMAATGRDDPDSLEAISKLSVNELKTRLRQSGMVTKGARAELIARLDLGLKTKEAQQQKLVEQKQHLEQIKDELKHLDAKGIAHKLDTLRKDANAAGSKAERLITDFEEKLRQAQIAKGILEARRAAEAEAASSGKSVSPITEEQRLRIVKGAAKLAADKAAEIRSSTEYAKRTGEGAKVALELFGRVRASWRQNSKPAPGVPVFAWRVHELNGLQLSEIKVELDRRGLDKVGSKPTLINRLIEDSNKAILSQMTPAMDNYGRDKLPIALKRRIAEHVAVGGRLGDLLNLEAASRSWRVAIYLDIFRWKSIARERGYYGFAPLSTGRELSRDAVKYTWRQTAISEYRNSCCKCMCAIATGPGGNEEYRPWFPYLPKSRGEPSWVKVCYCCQMYVKEFKMVPKEYARRLGLTKEEIEDVPCRTLAEKTEIKDGRSVVVREAKTVYLCAWFDELLELRKNRNKDAIYRLAGDGADELRSYIATKQLGNAKHDPIRQLYIGYTLQKTLPTPEQAREIVRELGRRKRIIAECEKRLEHLCLIEALTGESRAIWEARLSTCLRFKGCTADMVLTPLLRGHQMRMLHASFSTRYAATDKADLFERAWDKFIYKWSPEYCTEELVEDQVQALAAIEKARTQRKVDKAARIEARRLALLAKYASTDYADVIGPVLEAKPFIANDTWWNDEQVEGELFEAEELAYQARVDELDERRKAVQAMRAASEESRSPRQKTSPASSRADNRMDIDSRPIRMSILADSDDDGDVNMN</sequence>
<feature type="domain" description="SAP" evidence="3">
    <location>
        <begin position="96"/>
        <end position="130"/>
    </location>
</feature>
<evidence type="ECO:0000256" key="1">
    <source>
        <dbReference type="SAM" id="Coils"/>
    </source>
</evidence>
<gene>
    <name evidence="4" type="primary">Mo01744</name>
    <name evidence="4" type="ORF">E5Q_01744</name>
</gene>
<feature type="domain" description="SAP" evidence="3">
    <location>
        <begin position="292"/>
        <end position="326"/>
    </location>
</feature>
<dbReference type="OrthoDB" id="5348404at2759"/>
<accession>G7DWZ2</accession>
<evidence type="ECO:0000313" key="4">
    <source>
        <dbReference type="EMBL" id="GAA95089.1"/>
    </source>
</evidence>
<proteinExistence type="predicted"/>
<dbReference type="Proteomes" id="UP000009131">
    <property type="component" value="Unassembled WGS sequence"/>
</dbReference>
<feature type="compositionally biased region" description="Acidic residues" evidence="2">
    <location>
        <begin position="832"/>
        <end position="842"/>
    </location>
</feature>
<feature type="coiled-coil region" evidence="1">
    <location>
        <begin position="130"/>
        <end position="160"/>
    </location>
</feature>
<dbReference type="AlphaFoldDB" id="G7DWZ2"/>
<dbReference type="EMBL" id="BABT02000054">
    <property type="protein sequence ID" value="GAA95089.1"/>
    <property type="molecule type" value="Genomic_DNA"/>
</dbReference>
<dbReference type="SMART" id="SM00513">
    <property type="entry name" value="SAP"/>
    <property type="match status" value="3"/>
</dbReference>
<reference evidence="4 5" key="2">
    <citation type="journal article" date="2012" name="Open Biol.">
        <title>Characteristics of nucleosomes and linker DNA regions on the genome of the basidiomycete Mixia osmundae revealed by mono- and dinucleosome mapping.</title>
        <authorList>
            <person name="Nishida H."/>
            <person name="Kondo S."/>
            <person name="Matsumoto T."/>
            <person name="Suzuki Y."/>
            <person name="Yoshikawa H."/>
            <person name="Taylor T.D."/>
            <person name="Sugiyama J."/>
        </authorList>
    </citation>
    <scope>NUCLEOTIDE SEQUENCE [LARGE SCALE GENOMIC DNA]</scope>
    <source>
        <strain evidence="5">CBS 9802 / IAM 14324 / JCM 22182 / KY 12970</strain>
    </source>
</reference>